<feature type="region of interest" description="Disordered" evidence="2">
    <location>
        <begin position="496"/>
        <end position="528"/>
    </location>
</feature>
<reference evidence="3" key="1">
    <citation type="submission" date="2021-01" db="EMBL/GenBank/DDBJ databases">
        <authorList>
            <person name="Corre E."/>
            <person name="Pelletier E."/>
            <person name="Niang G."/>
            <person name="Scheremetjew M."/>
            <person name="Finn R."/>
            <person name="Kale V."/>
            <person name="Holt S."/>
            <person name="Cochrane G."/>
            <person name="Meng A."/>
            <person name="Brown T."/>
            <person name="Cohen L."/>
        </authorList>
    </citation>
    <scope>NUCLEOTIDE SEQUENCE</scope>
</reference>
<accession>A0A7S1AUZ7</accession>
<evidence type="ECO:0000256" key="2">
    <source>
        <dbReference type="SAM" id="MobiDB-lite"/>
    </source>
</evidence>
<dbReference type="AlphaFoldDB" id="A0A7S1AUZ7"/>
<evidence type="ECO:0000313" key="3">
    <source>
        <dbReference type="EMBL" id="CAD8866202.1"/>
    </source>
</evidence>
<sequence>MSLDHAWRVDCGEGDFFAHALASSRSCTKDAVTRPVHGDPCSAGASAARITPYDGQGDEEVEERPQALARLAKEISELIHNSREQERSHDAFEEQGASRAAPPRRDSEATHRAGASVMPERLGERIAEDPQLRLARSGVQKPETHCHSTRSPRDVQVLLASIENREAQLREKVQKLADEKASQQRQFEDEINRLQLANAKKDEELQRQQQRLVDDEVRVQRHRCDDEFRMRKHGEHRLRQPSSPHRSHLHSRTGLSSPWQLEEVRSGRLSLDSAAGDSQAPSADTREELQQQLSEVRAEVARCAQALAAPDWLPASEVMDIREQLSTLGSEVAQTSRALSMAGPRERDAELSEVRQQLGALQAQVSRTMSAALARPTEPSHLTLMRSGDTPGEVRELREEVDRLRSEIMRASTPGVPADPGLADVRAQIDSLRFEMASRHAPVVQPATSRCPAAPPRPGDDASILGQRLAVLKGHVSQMLDEPYPGQPALHDRISARRQSQGSDPGFRHHRARMTGHSVGSGTPRCGGSMRQELQELRAGVAALAANTVRSNDVWQTGSSAVLDRQVSPLRLRGAYVPHQPSSPEHERSRRGSFAATGCIQRAYPGNENQYLEESWEPRAGSSTPSRFRGGPRGLHGTEMHQARSASAGPPGQVRGAWHAQHQPSESSWECQELQSPSTELALQPSHCFDAPRHESHRGDPTSAHDIHGWEVPRSARSAAPDRHFESIAAPVSLPMHPCAAGPIPSSVFQYPCVTQGLSAYHSSGQSGRNEACGREREADLPVSMRGVTQSARPGSACSSSRGPPPSLRPLTMPAQQAPSSQGSASISACPPRQQMTSFPGTMSVPPVEPTDRAPQCAMRKPSRTKISHESAPFDRGSTAGLRPLPLPGLSAHS</sequence>
<feature type="region of interest" description="Disordered" evidence="2">
    <location>
        <begin position="689"/>
        <end position="708"/>
    </location>
</feature>
<feature type="region of interest" description="Disordered" evidence="2">
    <location>
        <begin position="761"/>
        <end position="894"/>
    </location>
</feature>
<organism evidence="3">
    <name type="scientific">Noctiluca scintillans</name>
    <name type="common">Sea sparkle</name>
    <name type="synonym">Red tide dinoflagellate</name>
    <dbReference type="NCBI Taxonomy" id="2966"/>
    <lineage>
        <taxon>Eukaryota</taxon>
        <taxon>Sar</taxon>
        <taxon>Alveolata</taxon>
        <taxon>Dinophyceae</taxon>
        <taxon>Noctilucales</taxon>
        <taxon>Noctilucaceae</taxon>
        <taxon>Noctiluca</taxon>
    </lineage>
</organism>
<dbReference type="EMBL" id="HBFQ01057108">
    <property type="protein sequence ID" value="CAD8866202.1"/>
    <property type="molecule type" value="Transcribed_RNA"/>
</dbReference>
<evidence type="ECO:0000256" key="1">
    <source>
        <dbReference type="SAM" id="Coils"/>
    </source>
</evidence>
<feature type="compositionally biased region" description="Basic and acidic residues" evidence="2">
    <location>
        <begin position="71"/>
        <end position="92"/>
    </location>
</feature>
<feature type="compositionally biased region" description="Low complexity" evidence="2">
    <location>
        <begin position="809"/>
        <end position="831"/>
    </location>
</feature>
<proteinExistence type="predicted"/>
<feature type="region of interest" description="Disordered" evidence="2">
    <location>
        <begin position="610"/>
        <end position="676"/>
    </location>
</feature>
<gene>
    <name evidence="3" type="ORF">NSCI0253_LOCUS40557</name>
</gene>
<keyword evidence="1" id="KW-0175">Coiled coil</keyword>
<feature type="compositionally biased region" description="Basic and acidic residues" evidence="2">
    <location>
        <begin position="690"/>
        <end position="708"/>
    </location>
</feature>
<feature type="compositionally biased region" description="Polar residues" evidence="2">
    <location>
        <begin position="662"/>
        <end position="676"/>
    </location>
</feature>
<feature type="region of interest" description="Disordered" evidence="2">
    <location>
        <begin position="41"/>
        <end position="115"/>
    </location>
</feature>
<protein>
    <submittedName>
        <fullName evidence="3">Uncharacterized protein</fullName>
    </submittedName>
</protein>
<feature type="region of interest" description="Disordered" evidence="2">
    <location>
        <begin position="228"/>
        <end position="292"/>
    </location>
</feature>
<feature type="coiled-coil region" evidence="1">
    <location>
        <begin position="159"/>
        <end position="211"/>
    </location>
</feature>
<name>A0A7S1AUZ7_NOCSC</name>